<evidence type="ECO:0000259" key="4">
    <source>
        <dbReference type="Pfam" id="PF23359"/>
    </source>
</evidence>
<sequence length="120" mass="13773">MAKRVTVTLIDDLDGVARADETVEFELDGISYAIDLSARNAERLRDELSIWVDHARRLHPQTPRGQQPGPRRRTTMDRLRGKAIREWAQRNGRPVADHGRISTEIIDAYQRETKLTGQDQ</sequence>
<protein>
    <submittedName>
        <fullName evidence="5">Nucleoid-associated protein Lsr2</fullName>
    </submittedName>
</protein>
<dbReference type="AlphaFoldDB" id="A0A179VCV1"/>
<proteinExistence type="predicted"/>
<dbReference type="EMBL" id="LQYE01000012">
    <property type="protein sequence ID" value="OAT68841.1"/>
    <property type="molecule type" value="Genomic_DNA"/>
</dbReference>
<feature type="domain" description="Lsr2 DNA-binding" evidence="4">
    <location>
        <begin position="78"/>
        <end position="110"/>
    </location>
</feature>
<dbReference type="GO" id="GO:0003677">
    <property type="term" value="F:DNA binding"/>
    <property type="evidence" value="ECO:0007669"/>
    <property type="project" value="UniProtKB-KW"/>
</dbReference>
<evidence type="ECO:0000259" key="3">
    <source>
        <dbReference type="Pfam" id="PF11774"/>
    </source>
</evidence>
<evidence type="ECO:0000313" key="6">
    <source>
        <dbReference type="Proteomes" id="UP000186919"/>
    </source>
</evidence>
<accession>A0A179VCV1</accession>
<reference evidence="5 6" key="1">
    <citation type="submission" date="2016-01" db="EMBL/GenBank/DDBJ databases">
        <title>Mycobacterium immunogenum strain CD11_6 genome sequencing and assembly.</title>
        <authorList>
            <person name="Kaur G."/>
            <person name="Nair G.R."/>
            <person name="Mayilraj S."/>
        </authorList>
    </citation>
    <scope>NUCLEOTIDE SEQUENCE [LARGE SCALE GENOMIC DNA]</scope>
    <source>
        <strain evidence="5 6">CD11-6</strain>
    </source>
</reference>
<comment type="caution">
    <text evidence="5">The sequence shown here is derived from an EMBL/GenBank/DDBJ whole genome shotgun (WGS) entry which is preliminary data.</text>
</comment>
<name>A0A179VCV1_9MYCO</name>
<dbReference type="RefSeq" id="WP_064629808.1">
    <property type="nucleotide sequence ID" value="NZ_LQYE01000012.1"/>
</dbReference>
<dbReference type="GO" id="GO:0016746">
    <property type="term" value="F:acyltransferase activity"/>
    <property type="evidence" value="ECO:0007669"/>
    <property type="project" value="InterPro"/>
</dbReference>
<evidence type="ECO:0000313" key="5">
    <source>
        <dbReference type="EMBL" id="OAT68841.1"/>
    </source>
</evidence>
<feature type="region of interest" description="Disordered" evidence="2">
    <location>
        <begin position="57"/>
        <end position="76"/>
    </location>
</feature>
<dbReference type="InterPro" id="IPR055370">
    <property type="entry name" value="Lsr2_DNA-bd"/>
</dbReference>
<dbReference type="Pfam" id="PF23359">
    <property type="entry name" value="Lsr2_DNA-bd"/>
    <property type="match status" value="1"/>
</dbReference>
<dbReference type="InterPro" id="IPR042261">
    <property type="entry name" value="Lsr2-like_dimerization"/>
</dbReference>
<evidence type="ECO:0000256" key="1">
    <source>
        <dbReference type="ARBA" id="ARBA00023125"/>
    </source>
</evidence>
<keyword evidence="1" id="KW-0238">DNA-binding</keyword>
<feature type="compositionally biased region" description="Low complexity" evidence="2">
    <location>
        <begin position="60"/>
        <end position="69"/>
    </location>
</feature>
<dbReference type="InterPro" id="IPR036625">
    <property type="entry name" value="E3-bd_dom_sf"/>
</dbReference>
<dbReference type="Pfam" id="PF11774">
    <property type="entry name" value="Lsr2"/>
    <property type="match status" value="1"/>
</dbReference>
<dbReference type="Proteomes" id="UP000186919">
    <property type="component" value="Unassembled WGS sequence"/>
</dbReference>
<gene>
    <name evidence="5" type="ORF">AWB85_07635</name>
</gene>
<dbReference type="InterPro" id="IPR024412">
    <property type="entry name" value="Lsr2_dim_dom"/>
</dbReference>
<evidence type="ECO:0000256" key="2">
    <source>
        <dbReference type="SAM" id="MobiDB-lite"/>
    </source>
</evidence>
<feature type="domain" description="Lsr2 dimerization" evidence="3">
    <location>
        <begin position="1"/>
        <end position="58"/>
    </location>
</feature>
<organism evidence="5 6">
    <name type="scientific">Mycobacteroides immunogenum</name>
    <dbReference type="NCBI Taxonomy" id="83262"/>
    <lineage>
        <taxon>Bacteria</taxon>
        <taxon>Bacillati</taxon>
        <taxon>Actinomycetota</taxon>
        <taxon>Actinomycetes</taxon>
        <taxon>Mycobacteriales</taxon>
        <taxon>Mycobacteriaceae</taxon>
        <taxon>Mycobacteroides</taxon>
    </lineage>
</organism>
<dbReference type="Gene3D" id="3.30.60.230">
    <property type="entry name" value="Lsr2, dimerization domain"/>
    <property type="match status" value="1"/>
</dbReference>
<dbReference type="Gene3D" id="4.10.320.10">
    <property type="entry name" value="E3-binding domain"/>
    <property type="match status" value="1"/>
</dbReference>